<dbReference type="Proteomes" id="UP000254817">
    <property type="component" value="Unassembled WGS sequence"/>
</dbReference>
<dbReference type="EC" id="3.2.1.26" evidence="5"/>
<dbReference type="SUPFAM" id="SSF75005">
    <property type="entry name" value="Arabinanase/levansucrase/invertase"/>
    <property type="match status" value="1"/>
</dbReference>
<evidence type="ECO:0000259" key="4">
    <source>
        <dbReference type="Pfam" id="PF00251"/>
    </source>
</evidence>
<evidence type="ECO:0000256" key="2">
    <source>
        <dbReference type="ARBA" id="ARBA00022801"/>
    </source>
</evidence>
<evidence type="ECO:0000256" key="3">
    <source>
        <dbReference type="ARBA" id="ARBA00023295"/>
    </source>
</evidence>
<dbReference type="AlphaFoldDB" id="A0A376SAC4"/>
<dbReference type="GO" id="GO:0004564">
    <property type="term" value="F:beta-fructofuranosidase activity"/>
    <property type="evidence" value="ECO:0007669"/>
    <property type="project" value="UniProtKB-EC"/>
</dbReference>
<evidence type="ECO:0000313" key="5">
    <source>
        <dbReference type="EMBL" id="STI47766.1"/>
    </source>
</evidence>
<dbReference type="Gene3D" id="2.115.10.20">
    <property type="entry name" value="Glycosyl hydrolase domain, family 43"/>
    <property type="match status" value="1"/>
</dbReference>
<proteinExistence type="inferred from homology"/>
<dbReference type="InterPro" id="IPR013148">
    <property type="entry name" value="Glyco_hydro_32_N"/>
</dbReference>
<name>A0A376SAC4_ECOLX</name>
<dbReference type="PANTHER" id="PTHR43101">
    <property type="entry name" value="BETA-FRUCTOSIDASE"/>
    <property type="match status" value="1"/>
</dbReference>
<feature type="domain" description="Glycosyl hydrolase family 32 N-terminal" evidence="4">
    <location>
        <begin position="1"/>
        <end position="80"/>
    </location>
</feature>
<dbReference type="Pfam" id="PF00251">
    <property type="entry name" value="Glyco_hydro_32N"/>
    <property type="match status" value="1"/>
</dbReference>
<dbReference type="EMBL" id="UGAW01000002">
    <property type="protein sequence ID" value="STI47766.1"/>
    <property type="molecule type" value="Genomic_DNA"/>
</dbReference>
<sequence>MHWGHATSDDMIHWQHEPIALAPGDENDKDGCFSGSAVDDNGVLSLIYTGHVWLDGAGNDDAIREVQCLATSRDGIHFENRV</sequence>
<dbReference type="InterPro" id="IPR051214">
    <property type="entry name" value="GH32_Enzymes"/>
</dbReference>
<dbReference type="PANTHER" id="PTHR43101:SF1">
    <property type="entry name" value="BETA-FRUCTOSIDASE"/>
    <property type="match status" value="1"/>
</dbReference>
<dbReference type="InterPro" id="IPR023296">
    <property type="entry name" value="Glyco_hydro_beta-prop_sf"/>
</dbReference>
<gene>
    <name evidence="5" type="primary">cscA_2</name>
    <name evidence="5" type="ORF">NCTC11112_06985</name>
</gene>
<comment type="similarity">
    <text evidence="1">Belongs to the glycosyl hydrolase 32 family.</text>
</comment>
<evidence type="ECO:0000256" key="1">
    <source>
        <dbReference type="ARBA" id="ARBA00009902"/>
    </source>
</evidence>
<keyword evidence="3 5" id="KW-0326">Glycosidase</keyword>
<evidence type="ECO:0000313" key="6">
    <source>
        <dbReference type="Proteomes" id="UP000254817"/>
    </source>
</evidence>
<reference evidence="5 6" key="1">
    <citation type="submission" date="2018-06" db="EMBL/GenBank/DDBJ databases">
        <authorList>
            <consortium name="Pathogen Informatics"/>
            <person name="Doyle S."/>
        </authorList>
    </citation>
    <scope>NUCLEOTIDE SEQUENCE [LARGE SCALE GENOMIC DNA]</scope>
    <source>
        <strain evidence="5 6">NCTC11112</strain>
    </source>
</reference>
<accession>A0A376SAC4</accession>
<keyword evidence="2 5" id="KW-0378">Hydrolase</keyword>
<protein>
    <submittedName>
        <fullName evidence="5">Sucrose-6-phosphate hydrolase</fullName>
        <ecNumber evidence="5">3.2.1.26</ecNumber>
    </submittedName>
</protein>
<organism evidence="5 6">
    <name type="scientific">Escherichia coli</name>
    <dbReference type="NCBI Taxonomy" id="562"/>
    <lineage>
        <taxon>Bacteria</taxon>
        <taxon>Pseudomonadati</taxon>
        <taxon>Pseudomonadota</taxon>
        <taxon>Gammaproteobacteria</taxon>
        <taxon>Enterobacterales</taxon>
        <taxon>Enterobacteriaceae</taxon>
        <taxon>Escherichia</taxon>
    </lineage>
</organism>